<feature type="domain" description="MrpA C-terminal/MbhD" evidence="7">
    <location>
        <begin position="10"/>
        <end position="73"/>
    </location>
</feature>
<proteinExistence type="predicted"/>
<keyword evidence="2" id="KW-1003">Cell membrane</keyword>
<evidence type="ECO:0000313" key="8">
    <source>
        <dbReference type="EMBL" id="TXK66049.1"/>
    </source>
</evidence>
<evidence type="ECO:0000259" key="7">
    <source>
        <dbReference type="Pfam" id="PF13244"/>
    </source>
</evidence>
<dbReference type="Pfam" id="PF13244">
    <property type="entry name" value="MbhD"/>
    <property type="match status" value="1"/>
</dbReference>
<comment type="caution">
    <text evidence="8">The sequence shown here is derived from an EMBL/GenBank/DDBJ whole genome shotgun (WGS) entry which is preliminary data.</text>
</comment>
<keyword evidence="3 6" id="KW-0812">Transmembrane</keyword>
<keyword evidence="5 6" id="KW-0472">Membrane</keyword>
<comment type="subcellular location">
    <subcellularLocation>
        <location evidence="1">Cell membrane</location>
        <topology evidence="1">Multi-pass membrane protein</topology>
    </subcellularLocation>
</comment>
<evidence type="ECO:0000256" key="5">
    <source>
        <dbReference type="ARBA" id="ARBA00023136"/>
    </source>
</evidence>
<feature type="transmembrane region" description="Helical" evidence="6">
    <location>
        <begin position="51"/>
        <end position="70"/>
    </location>
</feature>
<evidence type="ECO:0000256" key="6">
    <source>
        <dbReference type="SAM" id="Phobius"/>
    </source>
</evidence>
<evidence type="ECO:0000313" key="9">
    <source>
        <dbReference type="Proteomes" id="UP000321248"/>
    </source>
</evidence>
<dbReference type="InterPro" id="IPR042106">
    <property type="entry name" value="Nuo/plastoQ_OxRdtase_6_NuoJ"/>
</dbReference>
<keyword evidence="9" id="KW-1185">Reference proteome</keyword>
<feature type="transmembrane region" description="Helical" evidence="6">
    <location>
        <begin position="24"/>
        <end position="45"/>
    </location>
</feature>
<evidence type="ECO:0000256" key="1">
    <source>
        <dbReference type="ARBA" id="ARBA00004651"/>
    </source>
</evidence>
<protein>
    <submittedName>
        <fullName evidence="8">DUF4040 domain-containing protein</fullName>
    </submittedName>
</protein>
<reference evidence="8 9" key="1">
    <citation type="submission" date="2019-08" db="EMBL/GenBank/DDBJ databases">
        <authorList>
            <person name="Karlyshev A.V."/>
        </authorList>
    </citation>
    <scope>NUCLEOTIDE SEQUENCE [LARGE SCALE GENOMIC DNA]</scope>
    <source>
        <strain evidence="8 9">Alg18-2.2</strain>
    </source>
</reference>
<sequence>MLLDALLAIALVVLAFQVAAGRTLFLGIVVFVVFGVVMALAWARLGAPDLALAEAAIGAGMTGALLMLGYRRLLERKPEKMRRAHKRDSRLAAPLAVLVSCLVASWAGRHCNCRPEPAAQGRGSSTRWMRSRWEIR</sequence>
<dbReference type="EMBL" id="VRTS01000001">
    <property type="protein sequence ID" value="TXK66049.1"/>
    <property type="molecule type" value="Genomic_DNA"/>
</dbReference>
<dbReference type="AlphaFoldDB" id="A0A5C8KW55"/>
<dbReference type="InterPro" id="IPR025383">
    <property type="entry name" value="MrpA_C/MbhD"/>
</dbReference>
<accession>A0A5C8KW55</accession>
<evidence type="ECO:0000256" key="3">
    <source>
        <dbReference type="ARBA" id="ARBA00022692"/>
    </source>
</evidence>
<gene>
    <name evidence="8" type="ORF">FU658_01340</name>
</gene>
<name>A0A5C8KW55_9GAMM</name>
<dbReference type="Proteomes" id="UP000321248">
    <property type="component" value="Unassembled WGS sequence"/>
</dbReference>
<dbReference type="Gene3D" id="1.20.120.1200">
    <property type="entry name" value="NADH-ubiquinone/plastoquinone oxidoreductase chain 6, subunit NuoJ"/>
    <property type="match status" value="1"/>
</dbReference>
<keyword evidence="4 6" id="KW-1133">Transmembrane helix</keyword>
<dbReference type="GO" id="GO:0005886">
    <property type="term" value="C:plasma membrane"/>
    <property type="evidence" value="ECO:0007669"/>
    <property type="project" value="UniProtKB-SubCell"/>
</dbReference>
<evidence type="ECO:0000256" key="2">
    <source>
        <dbReference type="ARBA" id="ARBA00022475"/>
    </source>
</evidence>
<evidence type="ECO:0000256" key="4">
    <source>
        <dbReference type="ARBA" id="ARBA00022989"/>
    </source>
</evidence>
<organism evidence="8 9">
    <name type="scientific">Alkalisalibacterium limincola</name>
    <dbReference type="NCBI Taxonomy" id="2699169"/>
    <lineage>
        <taxon>Bacteria</taxon>
        <taxon>Pseudomonadati</taxon>
        <taxon>Pseudomonadota</taxon>
        <taxon>Gammaproteobacteria</taxon>
        <taxon>Lysobacterales</taxon>
        <taxon>Lysobacteraceae</taxon>
        <taxon>Alkalisalibacterium</taxon>
    </lineage>
</organism>